<dbReference type="Pfam" id="PF13620">
    <property type="entry name" value="CarboxypepD_reg"/>
    <property type="match status" value="3"/>
</dbReference>
<keyword evidence="8" id="KW-0645">Protease</keyword>
<sequence length="719" mass="73652">MRPVVRFLAVVVAASLMIMSAGWLPAAAAETSWASFGPLQGASRDYTTTMRQSPAYFPAAAVTTTSVGGSGVGPQSGASSFLAPTTPPGDAYGSSRNQPYLNLRPNGLSSAPPSVTTYTFERPTPTSGWTFVLGDVDADRVIITATDTDGHPVAPADLGFRSVFNYCAAGTTPKPSCSGPGNDGSDLPSWDEKTGVLNGNDAAADTAGAAAWFEPTVALSSLTFTYEQRSGSPVYQTWFAARSYELSGTVTAPAGEQGGIGLRLVDPDGNEVANTTTEDDGSYSFGELASYDGYQVELDRPSGLTSDDPLIQTVDLGSGDRIDVDFALRAIEPVQVSGTVADTESGDPIPGTTVTLTDSNGDTVDTAVTDEDGGYVFDNVPVGDDYQLAVTDQPDGYQPTDDSLTIDVPADTEEPITDQDFTLDPVPSPVSGSISGTITDQTADGPAAAVEVTATDAAGESYVTHTDSDGDYTFDEMPAGDYDVTVVPPDGTEVVGEDTQRATITEDQTSVDDVDFVVATPVLNDIAGSVVDADHDPVPGAVLTLDPPKGEEITTTTNKDGDFGFESLPPQDGYQLTVTPPDGFTIDDEYATQPVDLTDGDVTDISFAVTAEETAPPSSIPPSSIPPSSIPPSSAPPSSTRPSSAAPTPSVSGSPVPSDVPSTPDQTPTGAAPSTGPSGPAGPDGGLASTGGVSLIIVFAGALAILAGAGTLALRRRHR</sequence>
<dbReference type="InterPro" id="IPR051417">
    <property type="entry name" value="SDr/BOS_complex"/>
</dbReference>
<comment type="catalytic activity">
    <reaction evidence="1">
        <text>Endohydrolysis of (1-&gt;4)-alpha-D-glucosidic linkages in polysaccharides containing three or more (1-&gt;4)-alpha-linked D-glucose units.</text>
        <dbReference type="EC" id="3.2.1.1"/>
    </reaction>
</comment>
<evidence type="ECO:0000256" key="6">
    <source>
        <dbReference type="SAM" id="Phobius"/>
    </source>
</evidence>
<keyword evidence="9" id="KW-1185">Reference proteome</keyword>
<feature type="region of interest" description="Disordered" evidence="5">
    <location>
        <begin position="612"/>
        <end position="688"/>
    </location>
</feature>
<dbReference type="GO" id="GO:0030246">
    <property type="term" value="F:carbohydrate binding"/>
    <property type="evidence" value="ECO:0007669"/>
    <property type="project" value="InterPro"/>
</dbReference>
<feature type="chain" id="PRO_5009258752" description="alpha-amylase" evidence="7">
    <location>
        <begin position="29"/>
        <end position="719"/>
    </location>
</feature>
<dbReference type="RefSeq" id="WP_157683292.1">
    <property type="nucleotide sequence ID" value="NZ_LT629772.1"/>
</dbReference>
<reference evidence="8 9" key="1">
    <citation type="submission" date="2016-10" db="EMBL/GenBank/DDBJ databases">
        <authorList>
            <person name="de Groot N.N."/>
        </authorList>
    </citation>
    <scope>NUCLEOTIDE SEQUENCE [LARGE SCALE GENOMIC DNA]</scope>
    <source>
        <strain evidence="8 9">DSM 21800</strain>
    </source>
</reference>
<dbReference type="SUPFAM" id="SSF49464">
    <property type="entry name" value="Carboxypeptidase regulatory domain-like"/>
    <property type="match status" value="1"/>
</dbReference>
<evidence type="ECO:0000313" key="8">
    <source>
        <dbReference type="EMBL" id="SDS34128.1"/>
    </source>
</evidence>
<dbReference type="EC" id="3.2.1.1" evidence="2"/>
<keyword evidence="6" id="KW-1133">Transmembrane helix</keyword>
<dbReference type="EMBL" id="LT629772">
    <property type="protein sequence ID" value="SDS34128.1"/>
    <property type="molecule type" value="Genomic_DNA"/>
</dbReference>
<dbReference type="STRING" id="630515.SAMN04489812_1619"/>
<keyword evidence="8" id="KW-0121">Carboxypeptidase</keyword>
<feature type="compositionally biased region" description="Low complexity" evidence="5">
    <location>
        <begin position="636"/>
        <end position="678"/>
    </location>
</feature>
<keyword evidence="6" id="KW-0812">Transmembrane</keyword>
<evidence type="ECO:0000313" key="9">
    <source>
        <dbReference type="Proteomes" id="UP000199103"/>
    </source>
</evidence>
<feature type="region of interest" description="Disordered" evidence="5">
    <location>
        <begin position="547"/>
        <end position="599"/>
    </location>
</feature>
<dbReference type="OrthoDB" id="5137684at2"/>
<dbReference type="InterPro" id="IPR013783">
    <property type="entry name" value="Ig-like_fold"/>
</dbReference>
<dbReference type="InterPro" id="IPR013784">
    <property type="entry name" value="Carb-bd-like_fold"/>
</dbReference>
<evidence type="ECO:0000256" key="4">
    <source>
        <dbReference type="ARBA" id="ARBA00030238"/>
    </source>
</evidence>
<accession>A0A1H1REK0</accession>
<evidence type="ECO:0000256" key="3">
    <source>
        <dbReference type="ARBA" id="ARBA00022729"/>
    </source>
</evidence>
<keyword evidence="8" id="KW-0378">Hydrolase</keyword>
<evidence type="ECO:0000256" key="5">
    <source>
        <dbReference type="SAM" id="MobiDB-lite"/>
    </source>
</evidence>
<feature type="region of interest" description="Disordered" evidence="5">
    <location>
        <begin position="73"/>
        <end position="96"/>
    </location>
</feature>
<protein>
    <recommendedName>
        <fullName evidence="2">alpha-amylase</fullName>
        <ecNumber evidence="2">3.2.1.1</ecNumber>
    </recommendedName>
    <alternativeName>
        <fullName evidence="4">1,4-alpha-D-glucan glucanohydrolase</fullName>
    </alternativeName>
</protein>
<dbReference type="InterPro" id="IPR008969">
    <property type="entry name" value="CarboxyPept-like_regulatory"/>
</dbReference>
<evidence type="ECO:0000256" key="2">
    <source>
        <dbReference type="ARBA" id="ARBA00012595"/>
    </source>
</evidence>
<dbReference type="Proteomes" id="UP000199103">
    <property type="component" value="Chromosome I"/>
</dbReference>
<dbReference type="GO" id="GO:0005975">
    <property type="term" value="P:carbohydrate metabolic process"/>
    <property type="evidence" value="ECO:0007669"/>
    <property type="project" value="UniProtKB-ARBA"/>
</dbReference>
<dbReference type="Gene3D" id="2.60.40.10">
    <property type="entry name" value="Immunoglobulins"/>
    <property type="match status" value="2"/>
</dbReference>
<keyword evidence="3 7" id="KW-0732">Signal</keyword>
<feature type="transmembrane region" description="Helical" evidence="6">
    <location>
        <begin position="693"/>
        <end position="714"/>
    </location>
</feature>
<feature type="signal peptide" evidence="7">
    <location>
        <begin position="1"/>
        <end position="28"/>
    </location>
</feature>
<dbReference type="PANTHER" id="PTHR23303">
    <property type="entry name" value="CARBOXYPEPTIDASE REGULATORY REGION-CONTAINING"/>
    <property type="match status" value="1"/>
</dbReference>
<dbReference type="SUPFAM" id="SSF49478">
    <property type="entry name" value="Cna protein B-type domain"/>
    <property type="match status" value="1"/>
</dbReference>
<dbReference type="PANTHER" id="PTHR23303:SF14">
    <property type="entry name" value="BOS COMPLEX SUBUNIT NOMO1-RELATED"/>
    <property type="match status" value="1"/>
</dbReference>
<proteinExistence type="predicted"/>
<dbReference type="Gene3D" id="2.60.40.1120">
    <property type="entry name" value="Carboxypeptidase-like, regulatory domain"/>
    <property type="match status" value="2"/>
</dbReference>
<gene>
    <name evidence="8" type="ORF">SAMN04489812_1619</name>
</gene>
<dbReference type="GO" id="GO:0004180">
    <property type="term" value="F:carboxypeptidase activity"/>
    <property type="evidence" value="ECO:0007669"/>
    <property type="project" value="UniProtKB-KW"/>
</dbReference>
<feature type="compositionally biased region" description="Pro residues" evidence="5">
    <location>
        <begin position="618"/>
        <end position="635"/>
    </location>
</feature>
<organism evidence="8 9">
    <name type="scientific">Microlunatus soli</name>
    <dbReference type="NCBI Taxonomy" id="630515"/>
    <lineage>
        <taxon>Bacteria</taxon>
        <taxon>Bacillati</taxon>
        <taxon>Actinomycetota</taxon>
        <taxon>Actinomycetes</taxon>
        <taxon>Propionibacteriales</taxon>
        <taxon>Propionibacteriaceae</taxon>
        <taxon>Microlunatus</taxon>
    </lineage>
</organism>
<dbReference type="SUPFAM" id="SSF49452">
    <property type="entry name" value="Starch-binding domain-like"/>
    <property type="match status" value="1"/>
</dbReference>
<evidence type="ECO:0000256" key="7">
    <source>
        <dbReference type="SAM" id="SignalP"/>
    </source>
</evidence>
<evidence type="ECO:0000256" key="1">
    <source>
        <dbReference type="ARBA" id="ARBA00000548"/>
    </source>
</evidence>
<dbReference type="AlphaFoldDB" id="A0A1H1REK0"/>
<name>A0A1H1REK0_9ACTN</name>
<dbReference type="GO" id="GO:0004556">
    <property type="term" value="F:alpha-amylase activity"/>
    <property type="evidence" value="ECO:0007669"/>
    <property type="project" value="UniProtKB-EC"/>
</dbReference>
<keyword evidence="6" id="KW-0472">Membrane</keyword>